<proteinExistence type="predicted"/>
<reference evidence="3" key="1">
    <citation type="journal article" date="2005" name="Environ. Microbiol.">
        <title>Genetic and functional properties of uncultivated thermophilic crenarchaeotes from a subsurface gold mine as revealed by analysis of genome fragments.</title>
        <authorList>
            <person name="Nunoura T."/>
            <person name="Hirayama H."/>
            <person name="Takami H."/>
            <person name="Oida H."/>
            <person name="Nishi S."/>
            <person name="Shimamura S."/>
            <person name="Suzuki Y."/>
            <person name="Inagaki F."/>
            <person name="Takai K."/>
            <person name="Nealson K.H."/>
            <person name="Horikoshi K."/>
        </authorList>
    </citation>
    <scope>NUCLEOTIDE SEQUENCE</scope>
</reference>
<dbReference type="PANTHER" id="PTHR44520:SF1">
    <property type="entry name" value="TWO-COMPONENT SYSTEM REGULATORY PROTEIN"/>
    <property type="match status" value="1"/>
</dbReference>
<dbReference type="EMBL" id="AP011801">
    <property type="protein sequence ID" value="BAL58733.1"/>
    <property type="molecule type" value="Genomic_DNA"/>
</dbReference>
<dbReference type="CDD" id="cd17557">
    <property type="entry name" value="REC_Rcp-like"/>
    <property type="match status" value="1"/>
</dbReference>
<dbReference type="InterPro" id="IPR001789">
    <property type="entry name" value="Sig_transdc_resp-reg_receiver"/>
</dbReference>
<protein>
    <submittedName>
        <fullName evidence="3">Hypothetical conserved protein</fullName>
    </submittedName>
</protein>
<organism evidence="3">
    <name type="scientific">Acetithermum autotrophicum</name>
    <dbReference type="NCBI Taxonomy" id="1446466"/>
    <lineage>
        <taxon>Bacteria</taxon>
        <taxon>Candidatus Bipolaricaulota</taxon>
        <taxon>Candidatus Acetithermum</taxon>
    </lineage>
</organism>
<dbReference type="SUPFAM" id="SSF52172">
    <property type="entry name" value="CheY-like"/>
    <property type="match status" value="1"/>
</dbReference>
<name>H5SRL6_ACEAU</name>
<dbReference type="Gene3D" id="3.40.50.2300">
    <property type="match status" value="1"/>
</dbReference>
<dbReference type="PROSITE" id="PS50110">
    <property type="entry name" value="RESPONSE_REGULATORY"/>
    <property type="match status" value="1"/>
</dbReference>
<accession>H5SRL6</accession>
<gene>
    <name evidence="3" type="ORF">HGMM_OP2C281</name>
</gene>
<feature type="domain" description="Response regulatory" evidence="2">
    <location>
        <begin position="72"/>
        <end position="197"/>
    </location>
</feature>
<evidence type="ECO:0000313" key="3">
    <source>
        <dbReference type="EMBL" id="BAL58733.1"/>
    </source>
</evidence>
<dbReference type="InterPro" id="IPR011006">
    <property type="entry name" value="CheY-like_superfamily"/>
</dbReference>
<dbReference type="PANTHER" id="PTHR44520">
    <property type="entry name" value="RESPONSE REGULATOR RCP1-RELATED"/>
    <property type="match status" value="1"/>
</dbReference>
<evidence type="ECO:0000259" key="2">
    <source>
        <dbReference type="PROSITE" id="PS50110"/>
    </source>
</evidence>
<dbReference type="SMART" id="SM00448">
    <property type="entry name" value="REC"/>
    <property type="match status" value="1"/>
</dbReference>
<comment type="caution">
    <text evidence="1">Lacks conserved residue(s) required for the propagation of feature annotation.</text>
</comment>
<dbReference type="InterPro" id="IPR052893">
    <property type="entry name" value="TCS_response_regulator"/>
</dbReference>
<sequence length="210" mass="24686">MENKPFELETRISEQITVKTVKEKNCYVSYGYQHWQTEEILGVYQDELSAREGHLRWVKHNWAKLERKRQLRLLVAEDNPDDLKIAKKAFQRAPATWETVWIEDGQQALDFLFKQGKYSEAWTPDLIILNLNMPKWSGHEILAKMKEDGILRQIPVVIWTVSQREEDIRRAYELGASAYLAKARSTKEAIEDLMALRRFFERVCFLGNVG</sequence>
<dbReference type="Pfam" id="PF00072">
    <property type="entry name" value="Response_reg"/>
    <property type="match status" value="1"/>
</dbReference>
<evidence type="ECO:0000256" key="1">
    <source>
        <dbReference type="PROSITE-ProRule" id="PRU00169"/>
    </source>
</evidence>
<reference evidence="3" key="2">
    <citation type="journal article" date="2012" name="PLoS ONE">
        <title>A Deeply Branching Thermophilic Bacterium with an Ancient Acetyl-CoA Pathway Dominates a Subsurface Ecosystem.</title>
        <authorList>
            <person name="Takami H."/>
            <person name="Noguchi H."/>
            <person name="Takaki Y."/>
            <person name="Uchiyama I."/>
            <person name="Toyoda A."/>
            <person name="Nishi S."/>
            <person name="Chee G.-J."/>
            <person name="Arai W."/>
            <person name="Nunoura T."/>
            <person name="Itoh T."/>
            <person name="Hattori M."/>
            <person name="Takai K."/>
        </authorList>
    </citation>
    <scope>NUCLEOTIDE SEQUENCE</scope>
</reference>
<dbReference type="AlphaFoldDB" id="H5SRL6"/>
<dbReference type="GO" id="GO:0000160">
    <property type="term" value="P:phosphorelay signal transduction system"/>
    <property type="evidence" value="ECO:0007669"/>
    <property type="project" value="InterPro"/>
</dbReference>